<dbReference type="RefSeq" id="WP_316427409.1">
    <property type="nucleotide sequence ID" value="NZ_CP130144.1"/>
</dbReference>
<dbReference type="PANTHER" id="PTHR34985:SF1">
    <property type="entry name" value="SLR0554 PROTEIN"/>
    <property type="match status" value="1"/>
</dbReference>
<reference evidence="2" key="2">
    <citation type="submission" date="2023-07" db="EMBL/GenBank/DDBJ databases">
        <authorList>
            <person name="Bai X.-H."/>
            <person name="Wang H.-H."/>
            <person name="Wang J."/>
            <person name="Ma M.-Y."/>
            <person name="Hu H.-H."/>
            <person name="Song Z.-L."/>
            <person name="Ma H.-G."/>
            <person name="Fan Y."/>
            <person name="Du C.-Y."/>
            <person name="Xu J.-C."/>
        </authorList>
    </citation>
    <scope>NUCLEOTIDE SEQUENCE</scope>
    <source>
        <strain evidence="2">CZ1</strain>
    </source>
</reference>
<evidence type="ECO:0000259" key="1">
    <source>
        <dbReference type="Pfam" id="PF12965"/>
    </source>
</evidence>
<name>A0AA97ANU8_LEPBY</name>
<dbReference type="AlphaFoldDB" id="A0AA97ANU8"/>
<sequence>MVPLARLNKCHNQEWKQSGVDTSLTALNVVSVDGQPALEFFAEASKITDQAGFFRRYCHIKQGGWWSSGRDPLNNWQDMPWGQFKPDNPRPNLDKPGKFIKYENPLGCPTRAIFLRVSWKVGLTIAKQWNYELSYQARLQSAFASTHINLEEFRKTEDSGFWQWALEQDIPIVILEGAKKAGCVLTAGFLAVALPGVWNGIRKNNSGIRQLIPELEAIARPGKRFIIAFDEDEKLKTRENAHLAILLTGQLLQQKGCQVSRTSWDWHLGKGIDDVFATHGVDKVHEILGNTVEPENPRGFGEPDRLADDFPIEIQQQCEADETAQEAERIKRRFSQLFERKHKGKTHRRRQRVQPLQSIQNFKQVILKQGESIHDLYEDAIEQQGYHHILDARGTGAGKSYSAGNLNPDRFTQQQDKEGKARPASLWYLTSQSRNPSTETIEANYTELPIRSHGMTTVVGLRTPLNNPVKRPIFDSEHPGGKGNCDRSHLFNIAGEKNVGANGQQEASNNPICQSCQYNQPVKGSKSPKCATERGAGYGYRFERREAMLSRCLRLHPASAPAQIPPNTTAFWEEVNVLIAPVPRKMSLTDLNAQWSAVRDFNLDLANKLYPIEKALRTAIEEQTRYGISHADFEIGVVLETSQKHEILNQLRPILEKPLDKLGVENLTKCPVQGLLDVITILFFPMGGHGGFTVNNGSISISLPNERVKQLVQEFRANIYLDATIDPQVLCDKLGIEPNQLLIIVDNRQTSSNLKHYQIDGFGCCRRDRASSTNERLKRLDEGIRANAVIKLGTHSFETATADYKDLAKEFEAEIRHLSNSRGSNEIQGKQVFIVHGLPRPNLGAAREEYSTLKSPKYSFEQFYQHKCDSEIYQLIGRLRTNLYPNRNFLIYWVTEEILPFETEQLEAVDLNWEAAPTGQKTTRSIFESILQCVQAGLGLTQKFIAQLAGCTQSYISQWFSARGGWSFWKGIFKNKQPEDLEEYRNQLSDEEKAIVELLPLLIEEASDDTEAVLNTVDQALQGFGGDSFARIWQGVNQNARNRFATALLALEPLCICPQGGAVS</sequence>
<dbReference type="PANTHER" id="PTHR34985">
    <property type="entry name" value="SLR0554 PROTEIN"/>
    <property type="match status" value="1"/>
</dbReference>
<reference evidence="2" key="1">
    <citation type="journal article" date="2023" name="Plants (Basel)">
        <title>Genomic Analysis of Leptolyngbya boryana CZ1 Reveals Efficient Carbon Fixation Modules.</title>
        <authorList>
            <person name="Bai X."/>
            <person name="Wang H."/>
            <person name="Cheng W."/>
            <person name="Wang J."/>
            <person name="Ma M."/>
            <person name="Hu H."/>
            <person name="Song Z."/>
            <person name="Ma H."/>
            <person name="Fan Y."/>
            <person name="Du C."/>
            <person name="Xu J."/>
        </authorList>
    </citation>
    <scope>NUCLEOTIDE SEQUENCE</scope>
    <source>
        <strain evidence="2">CZ1</strain>
    </source>
</reference>
<feature type="domain" description="DUF3854" evidence="1">
    <location>
        <begin position="161"/>
        <end position="282"/>
    </location>
</feature>
<evidence type="ECO:0000313" key="2">
    <source>
        <dbReference type="EMBL" id="WNZ46133.1"/>
    </source>
</evidence>
<accession>A0AA97ANU8</accession>
<proteinExistence type="predicted"/>
<dbReference type="EMBL" id="CP130144">
    <property type="protein sequence ID" value="WNZ46133.1"/>
    <property type="molecule type" value="Genomic_DNA"/>
</dbReference>
<dbReference type="Pfam" id="PF12965">
    <property type="entry name" value="DUF3854"/>
    <property type="match status" value="1"/>
</dbReference>
<dbReference type="InterPro" id="IPR034154">
    <property type="entry name" value="TOPRIM_DnaG/twinkle"/>
</dbReference>
<dbReference type="InterPro" id="IPR024385">
    <property type="entry name" value="DUF3854"/>
</dbReference>
<organism evidence="2">
    <name type="scientific">Leptolyngbya boryana CZ1</name>
    <dbReference type="NCBI Taxonomy" id="3060204"/>
    <lineage>
        <taxon>Bacteria</taxon>
        <taxon>Bacillati</taxon>
        <taxon>Cyanobacteriota</taxon>
        <taxon>Cyanophyceae</taxon>
        <taxon>Leptolyngbyales</taxon>
        <taxon>Leptolyngbyaceae</taxon>
        <taxon>Leptolyngbya group</taxon>
        <taxon>Leptolyngbya</taxon>
    </lineage>
</organism>
<gene>
    <name evidence="2" type="ORF">Q2T42_30555</name>
</gene>
<protein>
    <submittedName>
        <fullName evidence="2">DUF3854 domain-containing protein</fullName>
    </submittedName>
</protein>
<dbReference type="CDD" id="cd01029">
    <property type="entry name" value="TOPRIM_primases"/>
    <property type="match status" value="1"/>
</dbReference>